<dbReference type="InterPro" id="IPR004358">
    <property type="entry name" value="Sig_transdc_His_kin-like_C"/>
</dbReference>
<keyword evidence="10" id="KW-0902">Two-component regulatory system</keyword>
<dbReference type="GO" id="GO:0004673">
    <property type="term" value="F:protein histidine kinase activity"/>
    <property type="evidence" value="ECO:0007669"/>
    <property type="project" value="UniProtKB-EC"/>
</dbReference>
<comment type="catalytic activity">
    <reaction evidence="1">
        <text>ATP + protein L-histidine = ADP + protein N-phospho-L-histidine.</text>
        <dbReference type="EC" id="2.7.13.3"/>
    </reaction>
</comment>
<dbReference type="InterPro" id="IPR036890">
    <property type="entry name" value="HATPase_C_sf"/>
</dbReference>
<dbReference type="EC" id="2.7.13.3" evidence="3"/>
<dbReference type="PANTHER" id="PTHR45528">
    <property type="entry name" value="SENSOR HISTIDINE KINASE CPXA"/>
    <property type="match status" value="1"/>
</dbReference>
<name>A0A2S0VU10_9ALTE</name>
<keyword evidence="4" id="KW-1003">Cell membrane</keyword>
<evidence type="ECO:0000259" key="12">
    <source>
        <dbReference type="PROSITE" id="PS50109"/>
    </source>
</evidence>
<evidence type="ECO:0000256" key="6">
    <source>
        <dbReference type="ARBA" id="ARBA00022679"/>
    </source>
</evidence>
<dbReference type="GO" id="GO:0005524">
    <property type="term" value="F:ATP binding"/>
    <property type="evidence" value="ECO:0007669"/>
    <property type="project" value="UniProtKB-KW"/>
</dbReference>
<dbReference type="Pfam" id="PF02518">
    <property type="entry name" value="HATPase_c"/>
    <property type="match status" value="1"/>
</dbReference>
<evidence type="ECO:0000256" key="5">
    <source>
        <dbReference type="ARBA" id="ARBA00022553"/>
    </source>
</evidence>
<keyword evidence="9 13" id="KW-0067">ATP-binding</keyword>
<organism evidence="13 14">
    <name type="scientific">Saccharobesus litoralis</name>
    <dbReference type="NCBI Taxonomy" id="2172099"/>
    <lineage>
        <taxon>Bacteria</taxon>
        <taxon>Pseudomonadati</taxon>
        <taxon>Pseudomonadota</taxon>
        <taxon>Gammaproteobacteria</taxon>
        <taxon>Alteromonadales</taxon>
        <taxon>Alteromonadaceae</taxon>
        <taxon>Saccharobesus</taxon>
    </lineage>
</organism>
<dbReference type="InterPro" id="IPR005467">
    <property type="entry name" value="His_kinase_dom"/>
</dbReference>
<proteinExistence type="predicted"/>
<dbReference type="PROSITE" id="PS50109">
    <property type="entry name" value="HIS_KIN"/>
    <property type="match status" value="1"/>
</dbReference>
<gene>
    <name evidence="13" type="ORF">C2869_15045</name>
</gene>
<comment type="subcellular location">
    <subcellularLocation>
        <location evidence="2">Cell membrane</location>
        <topology evidence="2">Multi-pass membrane protein</topology>
    </subcellularLocation>
</comment>
<dbReference type="KEGG" id="cate:C2869_15045"/>
<evidence type="ECO:0000256" key="8">
    <source>
        <dbReference type="ARBA" id="ARBA00022777"/>
    </source>
</evidence>
<keyword evidence="5" id="KW-0597">Phosphoprotein</keyword>
<evidence type="ECO:0000256" key="1">
    <source>
        <dbReference type="ARBA" id="ARBA00000085"/>
    </source>
</evidence>
<accession>A0A2S0VU10</accession>
<evidence type="ECO:0000256" key="10">
    <source>
        <dbReference type="ARBA" id="ARBA00023012"/>
    </source>
</evidence>
<dbReference type="Proteomes" id="UP000244441">
    <property type="component" value="Chromosome"/>
</dbReference>
<dbReference type="EMBL" id="CP026604">
    <property type="protein sequence ID" value="AWB67673.1"/>
    <property type="molecule type" value="Genomic_DNA"/>
</dbReference>
<evidence type="ECO:0000313" key="14">
    <source>
        <dbReference type="Proteomes" id="UP000244441"/>
    </source>
</evidence>
<evidence type="ECO:0000313" key="13">
    <source>
        <dbReference type="EMBL" id="AWB67673.1"/>
    </source>
</evidence>
<protein>
    <recommendedName>
        <fullName evidence="3">histidine kinase</fullName>
        <ecNumber evidence="3">2.7.13.3</ecNumber>
    </recommendedName>
</protein>
<dbReference type="AlphaFoldDB" id="A0A2S0VU10"/>
<dbReference type="InterPro" id="IPR003594">
    <property type="entry name" value="HATPase_dom"/>
</dbReference>
<evidence type="ECO:0000256" key="4">
    <source>
        <dbReference type="ARBA" id="ARBA00022475"/>
    </source>
</evidence>
<dbReference type="GO" id="GO:0000160">
    <property type="term" value="P:phosphorelay signal transduction system"/>
    <property type="evidence" value="ECO:0007669"/>
    <property type="project" value="UniProtKB-KW"/>
</dbReference>
<dbReference type="Gene3D" id="1.10.287.130">
    <property type="match status" value="1"/>
</dbReference>
<dbReference type="SUPFAM" id="SSF55874">
    <property type="entry name" value="ATPase domain of HSP90 chaperone/DNA topoisomerase II/histidine kinase"/>
    <property type="match status" value="1"/>
</dbReference>
<dbReference type="Gene3D" id="3.30.565.10">
    <property type="entry name" value="Histidine kinase-like ATPase, C-terminal domain"/>
    <property type="match status" value="1"/>
</dbReference>
<dbReference type="OrthoDB" id="9122109at2"/>
<keyword evidence="14" id="KW-1185">Reference proteome</keyword>
<evidence type="ECO:0000256" key="7">
    <source>
        <dbReference type="ARBA" id="ARBA00022741"/>
    </source>
</evidence>
<evidence type="ECO:0000256" key="9">
    <source>
        <dbReference type="ARBA" id="ARBA00022840"/>
    </source>
</evidence>
<evidence type="ECO:0000256" key="11">
    <source>
        <dbReference type="ARBA" id="ARBA00023136"/>
    </source>
</evidence>
<dbReference type="InterPro" id="IPR050398">
    <property type="entry name" value="HssS/ArlS-like"/>
</dbReference>
<evidence type="ECO:0000256" key="3">
    <source>
        <dbReference type="ARBA" id="ARBA00012438"/>
    </source>
</evidence>
<reference evidence="13 14" key="1">
    <citation type="submission" date="2018-01" db="EMBL/GenBank/DDBJ databases">
        <title>Genome sequence of a Cantenovulum-like bacteria.</title>
        <authorList>
            <person name="Tan W.R."/>
            <person name="Lau N.-S."/>
            <person name="Go F."/>
            <person name="Amirul A.-A.A."/>
        </authorList>
    </citation>
    <scope>NUCLEOTIDE SEQUENCE [LARGE SCALE GENOMIC DNA]</scope>
    <source>
        <strain evidence="13 14">CCB-QB4</strain>
    </source>
</reference>
<sequence length="233" mass="26202">MENNNMGTGSIDFSTVLASAVHDMKNSLCMLIQSIDKLSHKMSNQSNEDAEELARLHYEASRLNTNLLQLLTLYRAEKNQMPLNVEEHYLDDVFDEILAKNELYIEKNKLEVSINVDNELCWHFDIDMISSLLNDIFINALRYSAGFICMSADIIDNELIITVEDNGEGYPERMLAIQNSEMHDLDLNAGRTGLGLYFARLIAAAHTNIDKQGSIELTNGGKLGGSVFKLRLP</sequence>
<dbReference type="PANTHER" id="PTHR45528:SF1">
    <property type="entry name" value="SENSOR HISTIDINE KINASE CPXA"/>
    <property type="match status" value="1"/>
</dbReference>
<keyword evidence="7" id="KW-0547">Nucleotide-binding</keyword>
<dbReference type="GO" id="GO:0005886">
    <property type="term" value="C:plasma membrane"/>
    <property type="evidence" value="ECO:0007669"/>
    <property type="project" value="UniProtKB-SubCell"/>
</dbReference>
<keyword evidence="6" id="KW-0808">Transferase</keyword>
<keyword evidence="11" id="KW-0472">Membrane</keyword>
<feature type="domain" description="Histidine kinase" evidence="12">
    <location>
        <begin position="19"/>
        <end position="233"/>
    </location>
</feature>
<keyword evidence="8" id="KW-0418">Kinase</keyword>
<dbReference type="PRINTS" id="PR00344">
    <property type="entry name" value="BCTRLSENSOR"/>
</dbReference>
<evidence type="ECO:0000256" key="2">
    <source>
        <dbReference type="ARBA" id="ARBA00004651"/>
    </source>
</evidence>